<dbReference type="RefSeq" id="WP_088749972.1">
    <property type="nucleotide sequence ID" value="NZ_NJGU01000001.1"/>
</dbReference>
<dbReference type="SUPFAM" id="SSF51197">
    <property type="entry name" value="Clavaminate synthase-like"/>
    <property type="match status" value="1"/>
</dbReference>
<dbReference type="Pfam" id="PF05721">
    <property type="entry name" value="PhyH"/>
    <property type="match status" value="1"/>
</dbReference>
<keyword evidence="1" id="KW-0223">Dioxygenase</keyword>
<dbReference type="EMBL" id="NJGU01000001">
    <property type="protein sequence ID" value="OWY31042.1"/>
    <property type="molecule type" value="Genomic_DNA"/>
</dbReference>
<dbReference type="Gene3D" id="2.60.120.620">
    <property type="entry name" value="q2cbj1_9rhob like domain"/>
    <property type="match status" value="1"/>
</dbReference>
<evidence type="ECO:0000313" key="2">
    <source>
        <dbReference type="Proteomes" id="UP000197596"/>
    </source>
</evidence>
<proteinExistence type="predicted"/>
<evidence type="ECO:0000313" key="1">
    <source>
        <dbReference type="EMBL" id="OWY31042.1"/>
    </source>
</evidence>
<gene>
    <name evidence="1" type="ORF">CEJ42_02990</name>
</gene>
<sequence>MITQQQVAQYREEGWLVVPELLNDLMRQRMKDALAQWVEQSRKVSSHTDVFDLERGHSADEPRLRRIKQPHRNHPVFEEFIRSKPVLEVLEALLGPALRLQNSKLNLKSPRFGSPVEWHQDWAFYPATNDDILAVGVMLDDTSLENGAMLVVPGSHKGPTYDHHDADGRFCGALDPNAPGLGLERAVPIVGRAGSVSFHHVRAIHGSAQNRSTMSRNFLLYEVCAADAFPLMGVPDFEDFNSRLLQGGPTIVPRFRDTPVRMPLPPALNQGSIYENQSASGKRFFDQVEVPQQAAST</sequence>
<dbReference type="GO" id="GO:0016706">
    <property type="term" value="F:2-oxoglutarate-dependent dioxygenase activity"/>
    <property type="evidence" value="ECO:0007669"/>
    <property type="project" value="UniProtKB-ARBA"/>
</dbReference>
<dbReference type="AlphaFoldDB" id="A0A246WVH6"/>
<organism evidence="1 2">
    <name type="scientific">Herbaspirillum robiniae</name>
    <dbReference type="NCBI Taxonomy" id="2014887"/>
    <lineage>
        <taxon>Bacteria</taxon>
        <taxon>Pseudomonadati</taxon>
        <taxon>Pseudomonadota</taxon>
        <taxon>Betaproteobacteria</taxon>
        <taxon>Burkholderiales</taxon>
        <taxon>Oxalobacteraceae</taxon>
        <taxon>Herbaspirillum</taxon>
    </lineage>
</organism>
<dbReference type="GO" id="GO:0005506">
    <property type="term" value="F:iron ion binding"/>
    <property type="evidence" value="ECO:0007669"/>
    <property type="project" value="UniProtKB-ARBA"/>
</dbReference>
<dbReference type="PANTHER" id="PTHR20883:SF46">
    <property type="entry name" value="PHYTANOYL-COA HYDROXYLASE"/>
    <property type="match status" value="1"/>
</dbReference>
<keyword evidence="1" id="KW-0560">Oxidoreductase</keyword>
<reference evidence="1 2" key="1">
    <citation type="submission" date="2017-06" db="EMBL/GenBank/DDBJ databases">
        <title>Herbaspirillum phytohormonus sp. nov., isolated from the root nodule of Robinia pseudoacacia in lead-zinc mine.</title>
        <authorList>
            <person name="Fan M."/>
            <person name="Lin Y."/>
        </authorList>
    </citation>
    <scope>NUCLEOTIDE SEQUENCE [LARGE SCALE GENOMIC DNA]</scope>
    <source>
        <strain evidence="1 2">HZ10</strain>
    </source>
</reference>
<name>A0A246WVH6_9BURK</name>
<dbReference type="InterPro" id="IPR008775">
    <property type="entry name" value="Phytyl_CoA_dOase-like"/>
</dbReference>
<protein>
    <submittedName>
        <fullName evidence="1">Phytanoyl-CoA dioxygenase</fullName>
    </submittedName>
</protein>
<accession>A0A246WVH6</accession>
<dbReference type="Proteomes" id="UP000197596">
    <property type="component" value="Unassembled WGS sequence"/>
</dbReference>
<comment type="caution">
    <text evidence="1">The sequence shown here is derived from an EMBL/GenBank/DDBJ whole genome shotgun (WGS) entry which is preliminary data.</text>
</comment>
<dbReference type="PANTHER" id="PTHR20883">
    <property type="entry name" value="PHYTANOYL-COA DIOXYGENASE DOMAIN CONTAINING 1"/>
    <property type="match status" value="1"/>
</dbReference>